<evidence type="ECO:0000313" key="4">
    <source>
        <dbReference type="EMBL" id="QHI73466.1"/>
    </source>
</evidence>
<evidence type="ECO:0000256" key="1">
    <source>
        <dbReference type="ARBA" id="ARBA00022737"/>
    </source>
</evidence>
<keyword evidence="5" id="KW-1185">Reference proteome</keyword>
<dbReference type="AlphaFoldDB" id="A0A6P1MP61"/>
<dbReference type="SMART" id="SM00248">
    <property type="entry name" value="ANK"/>
    <property type="match status" value="3"/>
</dbReference>
<evidence type="ECO:0000313" key="5">
    <source>
        <dbReference type="Proteomes" id="UP000463883"/>
    </source>
</evidence>
<dbReference type="Pfam" id="PF00023">
    <property type="entry name" value="Ank"/>
    <property type="match status" value="1"/>
</dbReference>
<evidence type="ECO:0000256" key="2">
    <source>
        <dbReference type="ARBA" id="ARBA00023043"/>
    </source>
</evidence>
<dbReference type="EMBL" id="CP047591">
    <property type="protein sequence ID" value="QHI73466.1"/>
    <property type="molecule type" value="Genomic_DNA"/>
</dbReference>
<evidence type="ECO:0000256" key="3">
    <source>
        <dbReference type="PROSITE-ProRule" id="PRU00023"/>
    </source>
</evidence>
<dbReference type="InterPro" id="IPR002110">
    <property type="entry name" value="Ankyrin_rpt"/>
</dbReference>
<sequence>MEKIFKAILSETDLDSLKKLIESGENVDAQDKDKRTPLIHAAIDNKIDLAKVLIEKGANINIQDSLGYTPLHYAAQNYYLEFAKLLIDNNAKVDSQDIHGNTPLFRAVFNAKGRGEVINLLTECGADKNLVNNHGISPLQLAKTIANYDVAQFLE</sequence>
<feature type="repeat" description="ANK" evidence="3">
    <location>
        <begin position="99"/>
        <end position="133"/>
    </location>
</feature>
<dbReference type="KEGG" id="amic:Ami3637_14740"/>
<organism evidence="4 5">
    <name type="scientific">Aminipila terrae</name>
    <dbReference type="NCBI Taxonomy" id="2697030"/>
    <lineage>
        <taxon>Bacteria</taxon>
        <taxon>Bacillati</taxon>
        <taxon>Bacillota</taxon>
        <taxon>Clostridia</taxon>
        <taxon>Peptostreptococcales</taxon>
        <taxon>Anaerovoracaceae</taxon>
        <taxon>Aminipila</taxon>
    </lineage>
</organism>
<dbReference type="PANTHER" id="PTHR24171">
    <property type="entry name" value="ANKYRIN REPEAT DOMAIN-CONTAINING PROTEIN 39-RELATED"/>
    <property type="match status" value="1"/>
</dbReference>
<dbReference type="PROSITE" id="PS50297">
    <property type="entry name" value="ANK_REP_REGION"/>
    <property type="match status" value="2"/>
</dbReference>
<protein>
    <submittedName>
        <fullName evidence="4">Ankyrin repeat domain-containing protein</fullName>
    </submittedName>
</protein>
<keyword evidence="1" id="KW-0677">Repeat</keyword>
<dbReference type="Gene3D" id="1.25.40.20">
    <property type="entry name" value="Ankyrin repeat-containing domain"/>
    <property type="match status" value="2"/>
</dbReference>
<dbReference type="Pfam" id="PF12796">
    <property type="entry name" value="Ank_2"/>
    <property type="match status" value="1"/>
</dbReference>
<keyword evidence="2 3" id="KW-0040">ANK repeat</keyword>
<accession>A0A6P1MP61</accession>
<reference evidence="4 5" key="1">
    <citation type="submission" date="2020-01" db="EMBL/GenBank/DDBJ databases">
        <title>Genomic analysis of Aminipila sp. CBA3637.</title>
        <authorList>
            <person name="Kim Y.B."/>
            <person name="Roh S.W."/>
        </authorList>
    </citation>
    <scope>NUCLEOTIDE SEQUENCE [LARGE SCALE GENOMIC DNA]</scope>
    <source>
        <strain evidence="4 5">CBA3637</strain>
    </source>
</reference>
<dbReference type="RefSeq" id="WP_162363231.1">
    <property type="nucleotide sequence ID" value="NZ_CP047591.1"/>
</dbReference>
<name>A0A6P1MP61_9FIRM</name>
<proteinExistence type="predicted"/>
<dbReference type="PRINTS" id="PR01415">
    <property type="entry name" value="ANKYRIN"/>
</dbReference>
<dbReference type="Proteomes" id="UP000463883">
    <property type="component" value="Chromosome"/>
</dbReference>
<dbReference type="PROSITE" id="PS50088">
    <property type="entry name" value="ANK_REPEAT"/>
    <property type="match status" value="3"/>
</dbReference>
<dbReference type="PANTHER" id="PTHR24171:SF9">
    <property type="entry name" value="ANKYRIN REPEAT DOMAIN-CONTAINING PROTEIN 39"/>
    <property type="match status" value="1"/>
</dbReference>
<feature type="repeat" description="ANK" evidence="3">
    <location>
        <begin position="66"/>
        <end position="98"/>
    </location>
</feature>
<feature type="repeat" description="ANK" evidence="3">
    <location>
        <begin position="33"/>
        <end position="65"/>
    </location>
</feature>
<gene>
    <name evidence="4" type="ORF">Ami3637_14740</name>
</gene>
<dbReference type="SUPFAM" id="SSF48403">
    <property type="entry name" value="Ankyrin repeat"/>
    <property type="match status" value="1"/>
</dbReference>
<dbReference type="InterPro" id="IPR036770">
    <property type="entry name" value="Ankyrin_rpt-contain_sf"/>
</dbReference>